<name>A0A0D8BPL5_GEOKU</name>
<keyword evidence="1" id="KW-0732">Signal</keyword>
<dbReference type="InterPro" id="IPR038765">
    <property type="entry name" value="Papain-like_cys_pep_sf"/>
</dbReference>
<evidence type="ECO:0000313" key="3">
    <source>
        <dbReference type="Proteomes" id="UP000032522"/>
    </source>
</evidence>
<accession>A0A0D8BPL5</accession>
<protein>
    <submittedName>
        <fullName evidence="2">Uncharacterized protein</fullName>
    </submittedName>
</protein>
<dbReference type="OrthoDB" id="1708048at2"/>
<feature type="chain" id="PRO_5002327037" evidence="1">
    <location>
        <begin position="23"/>
        <end position="269"/>
    </location>
</feature>
<gene>
    <name evidence="2" type="ORF">LG52_2850</name>
</gene>
<reference evidence="2 3" key="1">
    <citation type="submission" date="2015-01" db="EMBL/GenBank/DDBJ databases">
        <authorList>
            <person name="Filippidou S."/>
            <person name="Jeanneret N."/>
            <person name="Russel-Delif L."/>
            <person name="Junier T."/>
            <person name="Wunderlin T."/>
            <person name="Molina V."/>
            <person name="Johnson S.L."/>
            <person name="Davenport K.W."/>
            <person name="Chain P.S."/>
            <person name="Dorador C."/>
            <person name="Junier P."/>
        </authorList>
    </citation>
    <scope>NUCLEOTIDE SEQUENCE [LARGE SCALE GENOMIC DNA]</scope>
    <source>
        <strain evidence="2 3">Et7/4</strain>
    </source>
</reference>
<evidence type="ECO:0000313" key="2">
    <source>
        <dbReference type="EMBL" id="KJE26075.1"/>
    </source>
</evidence>
<dbReference type="PATRIC" id="fig|1462.6.peg.3146"/>
<comment type="caution">
    <text evidence="2">The sequence shown here is derived from an EMBL/GenBank/DDBJ whole genome shotgun (WGS) entry which is preliminary data.</text>
</comment>
<feature type="signal peptide" evidence="1">
    <location>
        <begin position="1"/>
        <end position="22"/>
    </location>
</feature>
<dbReference type="AlphaFoldDB" id="A0A0D8BPL5"/>
<evidence type="ECO:0000256" key="1">
    <source>
        <dbReference type="SAM" id="SignalP"/>
    </source>
</evidence>
<dbReference type="Proteomes" id="UP000032522">
    <property type="component" value="Unassembled WGS sequence"/>
</dbReference>
<sequence>MLKKAKFLSLGFLLAITTSAYASSDSISGTLPDETNNKAAVEKEMSINKEQLKRQAEKQLKSEELKISNRIKLHSTEEMNAERLKKEGKVLYPPSEMTSIQASVATASYNHNINWDVWGDGDIILGNGPSSGSSSSVPYGYYRHGATYDDYYGNFISAMPNKGVYRESKRFWETNYKEVVGYWVPAASSDQREKVISYLRQQMGEAYDWSSSKTNYDEWYCTKLPYVGYKIKASIDIDSNGGYWVTPDNIADDEQAHLFMRSEGENKGK</sequence>
<dbReference type="RefSeq" id="WP_044732409.1">
    <property type="nucleotide sequence ID" value="NZ_JYBP01000003.1"/>
</dbReference>
<proteinExistence type="predicted"/>
<organism evidence="2 3">
    <name type="scientific">Geobacillus kaustophilus</name>
    <dbReference type="NCBI Taxonomy" id="1462"/>
    <lineage>
        <taxon>Bacteria</taxon>
        <taxon>Bacillati</taxon>
        <taxon>Bacillota</taxon>
        <taxon>Bacilli</taxon>
        <taxon>Bacillales</taxon>
        <taxon>Anoxybacillaceae</taxon>
        <taxon>Geobacillus</taxon>
        <taxon>Geobacillus thermoleovorans group</taxon>
    </lineage>
</organism>
<dbReference type="Gene3D" id="3.90.1720.10">
    <property type="entry name" value="endopeptidase domain like (from Nostoc punctiforme)"/>
    <property type="match status" value="1"/>
</dbReference>
<dbReference type="SUPFAM" id="SSF54001">
    <property type="entry name" value="Cysteine proteinases"/>
    <property type="match status" value="1"/>
</dbReference>
<dbReference type="EMBL" id="JYBP01000003">
    <property type="protein sequence ID" value="KJE26075.1"/>
    <property type="molecule type" value="Genomic_DNA"/>
</dbReference>